<dbReference type="PANTHER" id="PTHR41237:SF1">
    <property type="entry name" value="SMALL RIBOSOMAL SUBUNIT PROTEIN BS21M"/>
    <property type="match status" value="1"/>
</dbReference>
<dbReference type="GO" id="GO:0005763">
    <property type="term" value="C:mitochondrial small ribosomal subunit"/>
    <property type="evidence" value="ECO:0007669"/>
    <property type="project" value="TreeGrafter"/>
</dbReference>
<evidence type="ECO:0000313" key="5">
    <source>
        <dbReference type="EMBL" id="PWI71542.1"/>
    </source>
</evidence>
<feature type="compositionally biased region" description="Low complexity" evidence="4">
    <location>
        <begin position="174"/>
        <end position="198"/>
    </location>
</feature>
<dbReference type="InterPro" id="IPR001911">
    <property type="entry name" value="Ribosomal_bS21"/>
</dbReference>
<keyword evidence="2" id="KW-0689">Ribosomal protein</keyword>
<sequence>MSPRSSSQSRSCLASLDQILSGPRDATTSSARLPFPLAKEPRAAPNDQSTSDVQLSQTIGEAMDGCALCKEAGGCAECEFSQRSVGGCVSLELPATCEAAVGAASSGGVACRWRPSFAVNATRSILVVPIGGPLTHWFAKMAATTRYSSSVLLRVLVSSTHARAFSTSLPMRFSPSSSNRDASSSSSSSRPPRVRSNPLVGNYVPAKPQQPAPGQTPPVSTEHPRSPKPPVSSAEVPPNADMPPPPPPPPASTPSSSAAPAAETADASAATPQHQHPYTAADSSTPFNLDIASIIANKSAAYGRSLGIGDPLTRPKVRAKAVAGRTVFIKDRLTPTSAPTPTVALRVLDRMCRDQKVRNKYHSQKFHERKGLKKKRLRSQRWRARFKTGFKAAVSRVIELKKQGW</sequence>
<evidence type="ECO:0000313" key="6">
    <source>
        <dbReference type="Proteomes" id="UP000245956"/>
    </source>
</evidence>
<evidence type="ECO:0000256" key="1">
    <source>
        <dbReference type="ARBA" id="ARBA00006640"/>
    </source>
</evidence>
<reference evidence="5 6" key="1">
    <citation type="journal article" date="2016" name="Front. Microbiol.">
        <title>Genome and transcriptome sequences reveal the specific parasitism of the nematophagous Purpureocillium lilacinum 36-1.</title>
        <authorList>
            <person name="Xie J."/>
            <person name="Li S."/>
            <person name="Mo C."/>
            <person name="Xiao X."/>
            <person name="Peng D."/>
            <person name="Wang G."/>
            <person name="Xiao Y."/>
        </authorList>
    </citation>
    <scope>NUCLEOTIDE SEQUENCE [LARGE SCALE GENOMIC DNA]</scope>
    <source>
        <strain evidence="5 6">36-1</strain>
    </source>
</reference>
<evidence type="ECO:0000256" key="2">
    <source>
        <dbReference type="ARBA" id="ARBA00022980"/>
    </source>
</evidence>
<feature type="region of interest" description="Disordered" evidence="4">
    <location>
        <begin position="169"/>
        <end position="284"/>
    </location>
</feature>
<dbReference type="PANTHER" id="PTHR41237">
    <property type="entry name" value="37S RIBOSOMAL PROTEIN MRP21, MITOCHONDRIAL"/>
    <property type="match status" value="1"/>
</dbReference>
<dbReference type="Proteomes" id="UP000245956">
    <property type="component" value="Unassembled WGS sequence"/>
</dbReference>
<evidence type="ECO:0000256" key="3">
    <source>
        <dbReference type="ARBA" id="ARBA00023274"/>
    </source>
</evidence>
<organism evidence="5 6">
    <name type="scientific">Purpureocillium lilacinum</name>
    <name type="common">Paecilomyces lilacinus</name>
    <dbReference type="NCBI Taxonomy" id="33203"/>
    <lineage>
        <taxon>Eukaryota</taxon>
        <taxon>Fungi</taxon>
        <taxon>Dikarya</taxon>
        <taxon>Ascomycota</taxon>
        <taxon>Pezizomycotina</taxon>
        <taxon>Sordariomycetes</taxon>
        <taxon>Hypocreomycetidae</taxon>
        <taxon>Hypocreales</taxon>
        <taxon>Ophiocordycipitaceae</taxon>
        <taxon>Purpureocillium</taxon>
    </lineage>
</organism>
<dbReference type="AlphaFoldDB" id="A0A2U3EAN1"/>
<evidence type="ECO:0008006" key="7">
    <source>
        <dbReference type="Google" id="ProtNLM"/>
    </source>
</evidence>
<feature type="compositionally biased region" description="Low complexity" evidence="4">
    <location>
        <begin position="253"/>
        <end position="272"/>
    </location>
</feature>
<proteinExistence type="inferred from homology"/>
<dbReference type="GO" id="GO:0003735">
    <property type="term" value="F:structural constituent of ribosome"/>
    <property type="evidence" value="ECO:0007669"/>
    <property type="project" value="InterPro"/>
</dbReference>
<name>A0A2U3EAN1_PURLI</name>
<keyword evidence="3" id="KW-0687">Ribonucleoprotein</keyword>
<evidence type="ECO:0000256" key="4">
    <source>
        <dbReference type="SAM" id="MobiDB-lite"/>
    </source>
</evidence>
<dbReference type="Pfam" id="PF01165">
    <property type="entry name" value="Ribosomal_S21"/>
    <property type="match status" value="1"/>
</dbReference>
<gene>
    <name evidence="5" type="ORF">PCL_11636</name>
</gene>
<feature type="compositionally biased region" description="Pro residues" evidence="4">
    <location>
        <begin position="240"/>
        <end position="252"/>
    </location>
</feature>
<feature type="compositionally biased region" description="Polar residues" evidence="4">
    <location>
        <begin position="273"/>
        <end position="284"/>
    </location>
</feature>
<dbReference type="EMBL" id="LCWV01000007">
    <property type="protein sequence ID" value="PWI71542.1"/>
    <property type="molecule type" value="Genomic_DNA"/>
</dbReference>
<comment type="similarity">
    <text evidence="1">Belongs to the bacterial ribosomal protein bS21 family.</text>
</comment>
<dbReference type="InterPro" id="IPR052837">
    <property type="entry name" value="Mitoribosomal_bS21"/>
</dbReference>
<dbReference type="GO" id="GO:0070124">
    <property type="term" value="P:mitochondrial translational initiation"/>
    <property type="evidence" value="ECO:0007669"/>
    <property type="project" value="TreeGrafter"/>
</dbReference>
<accession>A0A2U3EAN1</accession>
<comment type="caution">
    <text evidence="5">The sequence shown here is derived from an EMBL/GenBank/DDBJ whole genome shotgun (WGS) entry which is preliminary data.</text>
</comment>
<protein>
    <recommendedName>
        <fullName evidence="7">Ribosomal protein S21</fullName>
    </recommendedName>
</protein>